<feature type="transmembrane region" description="Helical" evidence="6">
    <location>
        <begin position="193"/>
        <end position="212"/>
    </location>
</feature>
<keyword evidence="4 6" id="KW-0472">Membrane</keyword>
<keyword evidence="9" id="KW-1185">Reference proteome</keyword>
<feature type="transmembrane region" description="Helical" evidence="6">
    <location>
        <begin position="75"/>
        <end position="97"/>
    </location>
</feature>
<dbReference type="Pfam" id="PF04932">
    <property type="entry name" value="Wzy_C"/>
    <property type="match status" value="1"/>
</dbReference>
<organism evidence="8 9">
    <name type="scientific">Microbacterium kribbense</name>
    <dbReference type="NCBI Taxonomy" id="433645"/>
    <lineage>
        <taxon>Bacteria</taxon>
        <taxon>Bacillati</taxon>
        <taxon>Actinomycetota</taxon>
        <taxon>Actinomycetes</taxon>
        <taxon>Micrococcales</taxon>
        <taxon>Microbacteriaceae</taxon>
        <taxon>Microbacterium</taxon>
    </lineage>
</organism>
<dbReference type="PANTHER" id="PTHR37422">
    <property type="entry name" value="TEICHURONIC ACID BIOSYNTHESIS PROTEIN TUAE"/>
    <property type="match status" value="1"/>
</dbReference>
<feature type="transmembrane region" description="Helical" evidence="6">
    <location>
        <begin position="170"/>
        <end position="186"/>
    </location>
</feature>
<feature type="transmembrane region" description="Helical" evidence="6">
    <location>
        <begin position="117"/>
        <end position="141"/>
    </location>
</feature>
<feature type="transmembrane region" description="Helical" evidence="6">
    <location>
        <begin position="295"/>
        <end position="317"/>
    </location>
</feature>
<gene>
    <name evidence="8" type="ORF">GCM10022240_14940</name>
</gene>
<keyword evidence="2 6" id="KW-0812">Transmembrane</keyword>
<keyword evidence="3 6" id="KW-1133">Transmembrane helix</keyword>
<evidence type="ECO:0000313" key="9">
    <source>
        <dbReference type="Proteomes" id="UP001500540"/>
    </source>
</evidence>
<feature type="region of interest" description="Disordered" evidence="5">
    <location>
        <begin position="376"/>
        <end position="396"/>
    </location>
</feature>
<evidence type="ECO:0000256" key="5">
    <source>
        <dbReference type="SAM" id="MobiDB-lite"/>
    </source>
</evidence>
<comment type="caution">
    <text evidence="8">The sequence shown here is derived from an EMBL/GenBank/DDBJ whole genome shotgun (WGS) entry which is preliminary data.</text>
</comment>
<evidence type="ECO:0000256" key="1">
    <source>
        <dbReference type="ARBA" id="ARBA00004141"/>
    </source>
</evidence>
<dbReference type="InterPro" id="IPR007016">
    <property type="entry name" value="O-antigen_ligase-rel_domated"/>
</dbReference>
<feature type="transmembrane region" description="Helical" evidence="6">
    <location>
        <begin position="21"/>
        <end position="40"/>
    </location>
</feature>
<evidence type="ECO:0000256" key="6">
    <source>
        <dbReference type="SAM" id="Phobius"/>
    </source>
</evidence>
<protein>
    <recommendedName>
        <fullName evidence="7">O-antigen ligase-related domain-containing protein</fullName>
    </recommendedName>
</protein>
<feature type="compositionally biased region" description="Basic residues" evidence="5">
    <location>
        <begin position="387"/>
        <end position="396"/>
    </location>
</feature>
<evidence type="ECO:0000256" key="2">
    <source>
        <dbReference type="ARBA" id="ARBA00022692"/>
    </source>
</evidence>
<evidence type="ECO:0000259" key="7">
    <source>
        <dbReference type="Pfam" id="PF04932"/>
    </source>
</evidence>
<accession>A0ABP7GEU9</accession>
<evidence type="ECO:0000256" key="4">
    <source>
        <dbReference type="ARBA" id="ARBA00023136"/>
    </source>
</evidence>
<name>A0ABP7GEU9_9MICO</name>
<feature type="transmembrane region" description="Helical" evidence="6">
    <location>
        <begin position="46"/>
        <end position="63"/>
    </location>
</feature>
<dbReference type="PANTHER" id="PTHR37422:SF13">
    <property type="entry name" value="LIPOPOLYSACCHARIDE BIOSYNTHESIS PROTEIN PA4999-RELATED"/>
    <property type="match status" value="1"/>
</dbReference>
<reference evidence="9" key="1">
    <citation type="journal article" date="2019" name="Int. J. Syst. Evol. Microbiol.">
        <title>The Global Catalogue of Microorganisms (GCM) 10K type strain sequencing project: providing services to taxonomists for standard genome sequencing and annotation.</title>
        <authorList>
            <consortium name="The Broad Institute Genomics Platform"/>
            <consortium name="The Broad Institute Genome Sequencing Center for Infectious Disease"/>
            <person name="Wu L."/>
            <person name="Ma J."/>
        </authorList>
    </citation>
    <scope>NUCLEOTIDE SEQUENCE [LARGE SCALE GENOMIC DNA]</scope>
    <source>
        <strain evidence="9">JCM 16950</strain>
    </source>
</reference>
<comment type="subcellular location">
    <subcellularLocation>
        <location evidence="1">Membrane</location>
        <topology evidence="1">Multi-pass membrane protein</topology>
    </subcellularLocation>
</comment>
<evidence type="ECO:0000313" key="8">
    <source>
        <dbReference type="EMBL" id="GAA3763593.1"/>
    </source>
</evidence>
<dbReference type="Proteomes" id="UP001500540">
    <property type="component" value="Unassembled WGS sequence"/>
</dbReference>
<proteinExistence type="predicted"/>
<sequence>MLLVALNNEGKRTIYRPLLGVAIYIVVAATVSVIAGNAVQKILFDIRGLMTMLASAYVAYHLLGSTIQAALVRSIRWILWISGILVLASSVFGITLAGRSEEAGLYLTSGGFTASDATRLIVSTTDLALVVLASLTAVVVVGRYSFKLALPMFVPAFVIVFLGFSRNSLLGVAAASIFAVVAALSWQSLRKLALFLSAAVVLVAGTIALLSVSPAASWLQAQLTGFQTRVLDGLTRAAFRTDTSILYRTSEAEHLIAAFRRSPLFGNGFGYAYQPPQGPMGTFWGDQAPYYAHNFYLWLLAKAGLLGAIIFCFVAVVPLVRGIRTATPVRLIVTSGSMAALAVSLVAPMPLGTNSSVAIGGILGLAFGALMDQRSRDSFPSGPAGRRAGRVRRRGI</sequence>
<feature type="domain" description="O-antigen ligase-related" evidence="7">
    <location>
        <begin position="152"/>
        <end position="312"/>
    </location>
</feature>
<evidence type="ECO:0000256" key="3">
    <source>
        <dbReference type="ARBA" id="ARBA00022989"/>
    </source>
</evidence>
<feature type="transmembrane region" description="Helical" evidence="6">
    <location>
        <begin position="329"/>
        <end position="347"/>
    </location>
</feature>
<dbReference type="EMBL" id="BAABAF010000005">
    <property type="protein sequence ID" value="GAA3763593.1"/>
    <property type="molecule type" value="Genomic_DNA"/>
</dbReference>
<feature type="transmembrane region" description="Helical" evidence="6">
    <location>
        <begin position="353"/>
        <end position="371"/>
    </location>
</feature>
<feature type="transmembrane region" description="Helical" evidence="6">
    <location>
        <begin position="148"/>
        <end position="164"/>
    </location>
</feature>
<dbReference type="InterPro" id="IPR051533">
    <property type="entry name" value="WaaL-like"/>
</dbReference>